<organism evidence="2 4">
    <name type="scientific">Didymodactylos carnosus</name>
    <dbReference type="NCBI Taxonomy" id="1234261"/>
    <lineage>
        <taxon>Eukaryota</taxon>
        <taxon>Metazoa</taxon>
        <taxon>Spiralia</taxon>
        <taxon>Gnathifera</taxon>
        <taxon>Rotifera</taxon>
        <taxon>Eurotatoria</taxon>
        <taxon>Bdelloidea</taxon>
        <taxon>Philodinida</taxon>
        <taxon>Philodinidae</taxon>
        <taxon>Didymodactylos</taxon>
    </lineage>
</organism>
<dbReference type="SUPFAM" id="SSF53098">
    <property type="entry name" value="Ribonuclease H-like"/>
    <property type="match status" value="1"/>
</dbReference>
<dbReference type="InterPro" id="IPR041588">
    <property type="entry name" value="Integrase_H2C2"/>
</dbReference>
<protein>
    <recommendedName>
        <fullName evidence="1">Integrase catalytic domain-containing protein</fullName>
    </recommendedName>
</protein>
<dbReference type="Gene3D" id="1.10.340.70">
    <property type="match status" value="1"/>
</dbReference>
<gene>
    <name evidence="2" type="ORF">GPM918_LOCUS5244</name>
    <name evidence="3" type="ORF">SRO942_LOCUS5244</name>
</gene>
<dbReference type="Proteomes" id="UP000663829">
    <property type="component" value="Unassembled WGS sequence"/>
</dbReference>
<keyword evidence="4" id="KW-1185">Reference proteome</keyword>
<feature type="domain" description="Integrase catalytic" evidence="1">
    <location>
        <begin position="105"/>
        <end position="292"/>
    </location>
</feature>
<sequence length="566" mass="66609">MQQYPNTHSAFVAEHGILYKLIDTYSGRTEKKIPWVPKSMIKDLLYSANTHPTAVHYGSDRTYYKLKNHYYWPNMLNDIKQYVKECLLCTQHNIPRHKPPELLETPEPPSEVFELVGMDFWDPTRDATSNGNRYIITCTDHLSKFVVAKAVPTATATEAAKFLVEDVIFRYGHIPKHILTDQGLHFNNQLMQAITNDIGINHIFSTANKWNHLKLNNWNEYLLPTIYAYNIGQHRTTKYSPYQLLYGKDPVLPFDKPQSMVQFARSNHYYNQFRGYRSFLIHQTQEHIRQQQQSTKQRYDQHRQNIQYQIGQLVLTKPAVRNDKMQAIFEGSYRVINVLGPVTYQIQLEHSDYVRQVHNQTNPHNILTQTNIGVPDEVRIQLTSNENLKRNIRRWRQEDNAVSTPIDINFPIIPNKYHRTTRDTIFFRKDTGPGSNRLLIFFTDEQQNIMENATIENEQSQSKLPLNDHNYYLLVNNETTITTTTTETISDITTTPTRQNHRSQYLEAWEKKVEALYKTYVFDLLGGRREQLMCWFYKKVDENEAITMRCELCEKFNKIKNCNSKP</sequence>
<dbReference type="Gene3D" id="3.30.420.10">
    <property type="entry name" value="Ribonuclease H-like superfamily/Ribonuclease H"/>
    <property type="match status" value="1"/>
</dbReference>
<dbReference type="PROSITE" id="PS50994">
    <property type="entry name" value="INTEGRASE"/>
    <property type="match status" value="1"/>
</dbReference>
<evidence type="ECO:0000313" key="4">
    <source>
        <dbReference type="Proteomes" id="UP000663829"/>
    </source>
</evidence>
<dbReference type="GO" id="GO:0003676">
    <property type="term" value="F:nucleic acid binding"/>
    <property type="evidence" value="ECO:0007669"/>
    <property type="project" value="InterPro"/>
</dbReference>
<dbReference type="Pfam" id="PF17921">
    <property type="entry name" value="Integrase_H2C2"/>
    <property type="match status" value="1"/>
</dbReference>
<name>A0A813V3T9_9BILA</name>
<accession>A0A813V3T9</accession>
<dbReference type="Pfam" id="PF00665">
    <property type="entry name" value="rve"/>
    <property type="match status" value="1"/>
</dbReference>
<reference evidence="2" key="1">
    <citation type="submission" date="2021-02" db="EMBL/GenBank/DDBJ databases">
        <authorList>
            <person name="Nowell W R."/>
        </authorList>
    </citation>
    <scope>NUCLEOTIDE SEQUENCE</scope>
</reference>
<dbReference type="EMBL" id="CAJOBC010000752">
    <property type="protein sequence ID" value="CAF3621922.1"/>
    <property type="molecule type" value="Genomic_DNA"/>
</dbReference>
<dbReference type="FunFam" id="1.10.340.70:FF:000001">
    <property type="entry name" value="Retrovirus-related Pol polyprotein from transposon gypsy-like Protein"/>
    <property type="match status" value="1"/>
</dbReference>
<comment type="caution">
    <text evidence="2">The sequence shown here is derived from an EMBL/GenBank/DDBJ whole genome shotgun (WGS) entry which is preliminary data.</text>
</comment>
<evidence type="ECO:0000313" key="3">
    <source>
        <dbReference type="EMBL" id="CAF3621922.1"/>
    </source>
</evidence>
<dbReference type="Proteomes" id="UP000681722">
    <property type="component" value="Unassembled WGS sequence"/>
</dbReference>
<dbReference type="InterPro" id="IPR052160">
    <property type="entry name" value="Gypsy_RT_Integrase-like"/>
</dbReference>
<dbReference type="AlphaFoldDB" id="A0A813V3T9"/>
<dbReference type="InterPro" id="IPR001584">
    <property type="entry name" value="Integrase_cat-core"/>
</dbReference>
<dbReference type="PANTHER" id="PTHR47266">
    <property type="entry name" value="ENDONUCLEASE-RELATED"/>
    <property type="match status" value="1"/>
</dbReference>
<dbReference type="InterPro" id="IPR012337">
    <property type="entry name" value="RNaseH-like_sf"/>
</dbReference>
<dbReference type="GO" id="GO:0015074">
    <property type="term" value="P:DNA integration"/>
    <property type="evidence" value="ECO:0007669"/>
    <property type="project" value="InterPro"/>
</dbReference>
<evidence type="ECO:0000313" key="2">
    <source>
        <dbReference type="EMBL" id="CAF0834767.1"/>
    </source>
</evidence>
<dbReference type="OrthoDB" id="425619at2759"/>
<dbReference type="InterPro" id="IPR036397">
    <property type="entry name" value="RNaseH_sf"/>
</dbReference>
<evidence type="ECO:0000259" key="1">
    <source>
        <dbReference type="PROSITE" id="PS50994"/>
    </source>
</evidence>
<proteinExistence type="predicted"/>
<dbReference type="EMBL" id="CAJNOQ010000752">
    <property type="protein sequence ID" value="CAF0834767.1"/>
    <property type="molecule type" value="Genomic_DNA"/>
</dbReference>